<dbReference type="EnsemblPlants" id="Pp3c22_21810V3.7">
    <property type="protein sequence ID" value="Pp3c22_21810V3.7"/>
    <property type="gene ID" value="Pp3c22_21810"/>
</dbReference>
<evidence type="ECO:0000313" key="3">
    <source>
        <dbReference type="Proteomes" id="UP000006727"/>
    </source>
</evidence>
<organism evidence="1">
    <name type="scientific">Physcomitrium patens</name>
    <name type="common">Spreading-leaved earth moss</name>
    <name type="synonym">Physcomitrella patens</name>
    <dbReference type="NCBI Taxonomy" id="3218"/>
    <lineage>
        <taxon>Eukaryota</taxon>
        <taxon>Viridiplantae</taxon>
        <taxon>Streptophyta</taxon>
        <taxon>Embryophyta</taxon>
        <taxon>Bryophyta</taxon>
        <taxon>Bryophytina</taxon>
        <taxon>Bryopsida</taxon>
        <taxon>Funariidae</taxon>
        <taxon>Funariales</taxon>
        <taxon>Funariaceae</taxon>
        <taxon>Physcomitrium</taxon>
    </lineage>
</organism>
<evidence type="ECO:0000313" key="1">
    <source>
        <dbReference type="EMBL" id="PNR31102.1"/>
    </source>
</evidence>
<dbReference type="EMBL" id="ABEU02000022">
    <property type="protein sequence ID" value="PNR31102.1"/>
    <property type="molecule type" value="Genomic_DNA"/>
</dbReference>
<dbReference type="EnsemblPlants" id="Pp3c22_21810V3.1">
    <property type="protein sequence ID" value="Pp3c22_21810V3.1"/>
    <property type="gene ID" value="Pp3c22_21810"/>
</dbReference>
<dbReference type="AlphaFoldDB" id="A0A2K1IP96"/>
<protein>
    <submittedName>
        <fullName evidence="1 2">Uncharacterized protein</fullName>
    </submittedName>
</protein>
<evidence type="ECO:0000313" key="2">
    <source>
        <dbReference type="EnsemblPlants" id="Pp3c22_21810V3.1"/>
    </source>
</evidence>
<dbReference type="InParanoid" id="A0A2K1IP96"/>
<accession>A0A2K1IP96</accession>
<reference evidence="1 3" key="2">
    <citation type="journal article" date="2018" name="Plant J.">
        <title>The Physcomitrella patens chromosome-scale assembly reveals moss genome structure and evolution.</title>
        <authorList>
            <person name="Lang D."/>
            <person name="Ullrich K.K."/>
            <person name="Murat F."/>
            <person name="Fuchs J."/>
            <person name="Jenkins J."/>
            <person name="Haas F.B."/>
            <person name="Piednoel M."/>
            <person name="Gundlach H."/>
            <person name="Van Bel M."/>
            <person name="Meyberg R."/>
            <person name="Vives C."/>
            <person name="Morata J."/>
            <person name="Symeonidi A."/>
            <person name="Hiss M."/>
            <person name="Muchero W."/>
            <person name="Kamisugi Y."/>
            <person name="Saleh O."/>
            <person name="Blanc G."/>
            <person name="Decker E.L."/>
            <person name="van Gessel N."/>
            <person name="Grimwood J."/>
            <person name="Hayes R.D."/>
            <person name="Graham S.W."/>
            <person name="Gunter L.E."/>
            <person name="McDaniel S.F."/>
            <person name="Hoernstein S.N.W."/>
            <person name="Larsson A."/>
            <person name="Li F.W."/>
            <person name="Perroud P.F."/>
            <person name="Phillips J."/>
            <person name="Ranjan P."/>
            <person name="Rokshar D.S."/>
            <person name="Rothfels C.J."/>
            <person name="Schneider L."/>
            <person name="Shu S."/>
            <person name="Stevenson D.W."/>
            <person name="Thummler F."/>
            <person name="Tillich M."/>
            <person name="Villarreal Aguilar J.C."/>
            <person name="Widiez T."/>
            <person name="Wong G.K."/>
            <person name="Wymore A."/>
            <person name="Zhang Y."/>
            <person name="Zimmer A.D."/>
            <person name="Quatrano R.S."/>
            <person name="Mayer K.F.X."/>
            <person name="Goodstein D."/>
            <person name="Casacuberta J.M."/>
            <person name="Vandepoele K."/>
            <person name="Reski R."/>
            <person name="Cuming A.C."/>
            <person name="Tuskan G.A."/>
            <person name="Maumus F."/>
            <person name="Salse J."/>
            <person name="Schmutz J."/>
            <person name="Rensing S.A."/>
        </authorList>
    </citation>
    <scope>NUCLEOTIDE SEQUENCE [LARGE SCALE GENOMIC DNA]</scope>
    <source>
        <strain evidence="2 3">cv. Gransden 2004</strain>
    </source>
</reference>
<name>A0A2K1IP96_PHYPA</name>
<keyword evidence="3" id="KW-1185">Reference proteome</keyword>
<gene>
    <name evidence="1" type="ORF">PHYPA_027418</name>
</gene>
<proteinExistence type="predicted"/>
<dbReference type="PaxDb" id="3218-PP1S100_242V6.1"/>
<sequence>MLVIHEHSGVAHSKSESDGCLVSRPTWRNPIYSAPCPPQDHSLRLLEFALTGFVFNLFDRAEVSAVCRIYMVGVLLWCDIYDIYCFSQKGMYAKFGTSRIYFGMNKFLRRNDLMCICVSMTLYSRVSRLWVRMLVMNQQLQQPDESAFNSTTIFYSFYVI</sequence>
<reference evidence="2" key="3">
    <citation type="submission" date="2020-12" db="UniProtKB">
        <authorList>
            <consortium name="EnsemblPlants"/>
        </authorList>
    </citation>
    <scope>IDENTIFICATION</scope>
</reference>
<reference evidence="1 3" key="1">
    <citation type="journal article" date="2008" name="Science">
        <title>The Physcomitrella genome reveals evolutionary insights into the conquest of land by plants.</title>
        <authorList>
            <person name="Rensing S."/>
            <person name="Lang D."/>
            <person name="Zimmer A."/>
            <person name="Terry A."/>
            <person name="Salamov A."/>
            <person name="Shapiro H."/>
            <person name="Nishiyama T."/>
            <person name="Perroud P.-F."/>
            <person name="Lindquist E."/>
            <person name="Kamisugi Y."/>
            <person name="Tanahashi T."/>
            <person name="Sakakibara K."/>
            <person name="Fujita T."/>
            <person name="Oishi K."/>
            <person name="Shin-I T."/>
            <person name="Kuroki Y."/>
            <person name="Toyoda A."/>
            <person name="Suzuki Y."/>
            <person name="Hashimoto A."/>
            <person name="Yamaguchi K."/>
            <person name="Sugano A."/>
            <person name="Kohara Y."/>
            <person name="Fujiyama A."/>
            <person name="Anterola A."/>
            <person name="Aoki S."/>
            <person name="Ashton N."/>
            <person name="Barbazuk W.B."/>
            <person name="Barker E."/>
            <person name="Bennetzen J."/>
            <person name="Bezanilla M."/>
            <person name="Blankenship R."/>
            <person name="Cho S.H."/>
            <person name="Dutcher S."/>
            <person name="Estelle M."/>
            <person name="Fawcett J.A."/>
            <person name="Gundlach H."/>
            <person name="Hanada K."/>
            <person name="Heyl A."/>
            <person name="Hicks K.A."/>
            <person name="Hugh J."/>
            <person name="Lohr M."/>
            <person name="Mayer K."/>
            <person name="Melkozernov A."/>
            <person name="Murata T."/>
            <person name="Nelson D."/>
            <person name="Pils B."/>
            <person name="Prigge M."/>
            <person name="Reiss B."/>
            <person name="Renner T."/>
            <person name="Rombauts S."/>
            <person name="Rushton P."/>
            <person name="Sanderfoot A."/>
            <person name="Schween G."/>
            <person name="Shiu S.-H."/>
            <person name="Stueber K."/>
            <person name="Theodoulou F.L."/>
            <person name="Tu H."/>
            <person name="Van de Peer Y."/>
            <person name="Verrier P.J."/>
            <person name="Waters E."/>
            <person name="Wood A."/>
            <person name="Yang L."/>
            <person name="Cove D."/>
            <person name="Cuming A."/>
            <person name="Hasebe M."/>
            <person name="Lucas S."/>
            <person name="Mishler D.B."/>
            <person name="Reski R."/>
            <person name="Grigoriev I."/>
            <person name="Quatrano R.S."/>
            <person name="Boore J.L."/>
        </authorList>
    </citation>
    <scope>NUCLEOTIDE SEQUENCE [LARGE SCALE GENOMIC DNA]</scope>
    <source>
        <strain evidence="2 3">cv. Gransden 2004</strain>
    </source>
</reference>
<dbReference type="Gramene" id="Pp3c22_21810V3.1">
    <property type="protein sequence ID" value="Pp3c22_21810V3.1"/>
    <property type="gene ID" value="Pp3c22_21810"/>
</dbReference>
<dbReference type="Proteomes" id="UP000006727">
    <property type="component" value="Chromosome 22"/>
</dbReference>
<dbReference type="Gramene" id="Pp3c22_21810V3.7">
    <property type="protein sequence ID" value="Pp3c22_21810V3.7"/>
    <property type="gene ID" value="Pp3c22_21810"/>
</dbReference>